<evidence type="ECO:0000313" key="3">
    <source>
        <dbReference type="EMBL" id="ANN68689.1"/>
    </source>
</evidence>
<dbReference type="GO" id="GO:0016787">
    <property type="term" value="F:hydrolase activity"/>
    <property type="evidence" value="ECO:0007669"/>
    <property type="project" value="UniProtKB-KW"/>
</dbReference>
<dbReference type="KEGG" id="bbro:BAU06_22415"/>
<dbReference type="Pfam" id="PF00857">
    <property type="entry name" value="Isochorismatase"/>
    <property type="match status" value="1"/>
</dbReference>
<keyword evidence="1" id="KW-0378">Hydrolase</keyword>
<dbReference type="AlphaFoldDB" id="A0A193FNL3"/>
<proteinExistence type="predicted"/>
<dbReference type="Proteomes" id="UP000091897">
    <property type="component" value="Chromosome"/>
</dbReference>
<dbReference type="PANTHER" id="PTHR43540:SF1">
    <property type="entry name" value="ISOCHORISMATASE HYDROLASE"/>
    <property type="match status" value="1"/>
</dbReference>
<evidence type="ECO:0000259" key="2">
    <source>
        <dbReference type="Pfam" id="PF00857"/>
    </source>
</evidence>
<reference evidence="5 6" key="1">
    <citation type="submission" date="2016-06" db="EMBL/GenBank/DDBJ databases">
        <title>Complete genome sequences of Bordetella bronchialis and Bordetella flabilis.</title>
        <authorList>
            <person name="LiPuma J.J."/>
            <person name="Spilker T."/>
        </authorList>
    </citation>
    <scope>NUCLEOTIDE SEQUENCE [LARGE SCALE GENOMIC DNA]</scope>
    <source>
        <strain evidence="4 6">AU17976</strain>
        <strain evidence="3 5">AU3182</strain>
    </source>
</reference>
<protein>
    <submittedName>
        <fullName evidence="4">Chloramphenicol resistance protein</fullName>
    </submittedName>
</protein>
<gene>
    <name evidence="3" type="ORF">BAU06_22415</name>
    <name evidence="4" type="ORF">BAU08_22960</name>
</gene>
<sequence>MGKATSLFLVLDMQNDLVHPDGPAGNTPLGAQVRERQLIAKTAAAIAKARAAGVAVGFVRVGFSEGYPECPPASPVFAAAAQHGLFKLGAWGTEIHPDLEQRPGDVQVVKHRVSPFYSTTLEVQLRARNVQRIYCSGVSTQAVVQATVRDGHDRDYEMIVLEDLCAAHSAQEHENSIGSIGRFCRIESSDTVVFAQPG</sequence>
<evidence type="ECO:0000313" key="5">
    <source>
        <dbReference type="Proteomes" id="UP000091897"/>
    </source>
</evidence>
<accession>A0A193FNL3</accession>
<dbReference type="SUPFAM" id="SSF52499">
    <property type="entry name" value="Isochorismatase-like hydrolases"/>
    <property type="match status" value="1"/>
</dbReference>
<dbReference type="RefSeq" id="WP_066355813.1">
    <property type="nucleotide sequence ID" value="NZ_CBCSFJ010000004.1"/>
</dbReference>
<dbReference type="CDD" id="cd00431">
    <property type="entry name" value="cysteine_hydrolases"/>
    <property type="match status" value="1"/>
</dbReference>
<dbReference type="Proteomes" id="UP000092213">
    <property type="component" value="Chromosome"/>
</dbReference>
<keyword evidence="5" id="KW-1185">Reference proteome</keyword>
<evidence type="ECO:0000313" key="6">
    <source>
        <dbReference type="Proteomes" id="UP000092213"/>
    </source>
</evidence>
<dbReference type="STRING" id="463025.BAU08_22960"/>
<dbReference type="InterPro" id="IPR036380">
    <property type="entry name" value="Isochorismatase-like_sf"/>
</dbReference>
<name>A0A193FNL3_9BORD</name>
<feature type="domain" description="Isochorismatase-like" evidence="2">
    <location>
        <begin position="7"/>
        <end position="184"/>
    </location>
</feature>
<evidence type="ECO:0000313" key="4">
    <source>
        <dbReference type="EMBL" id="ANN73832.1"/>
    </source>
</evidence>
<dbReference type="Gene3D" id="3.40.50.850">
    <property type="entry name" value="Isochorismatase-like"/>
    <property type="match status" value="1"/>
</dbReference>
<dbReference type="EMBL" id="CP016170">
    <property type="protein sequence ID" value="ANN68689.1"/>
    <property type="molecule type" value="Genomic_DNA"/>
</dbReference>
<dbReference type="PANTHER" id="PTHR43540">
    <property type="entry name" value="PEROXYUREIDOACRYLATE/UREIDOACRYLATE AMIDOHYDROLASE-RELATED"/>
    <property type="match status" value="1"/>
</dbReference>
<evidence type="ECO:0000256" key="1">
    <source>
        <dbReference type="ARBA" id="ARBA00022801"/>
    </source>
</evidence>
<dbReference type="EMBL" id="CP016171">
    <property type="protein sequence ID" value="ANN73832.1"/>
    <property type="molecule type" value="Genomic_DNA"/>
</dbReference>
<dbReference type="OrthoDB" id="9781985at2"/>
<dbReference type="InterPro" id="IPR000868">
    <property type="entry name" value="Isochorismatase-like_dom"/>
</dbReference>
<organism evidence="4 6">
    <name type="scientific">Bordetella bronchialis</name>
    <dbReference type="NCBI Taxonomy" id="463025"/>
    <lineage>
        <taxon>Bacteria</taxon>
        <taxon>Pseudomonadati</taxon>
        <taxon>Pseudomonadota</taxon>
        <taxon>Betaproteobacteria</taxon>
        <taxon>Burkholderiales</taxon>
        <taxon>Alcaligenaceae</taxon>
        <taxon>Bordetella</taxon>
    </lineage>
</organism>
<dbReference type="InterPro" id="IPR050272">
    <property type="entry name" value="Isochorismatase-like_hydrls"/>
</dbReference>